<accession>B9XBE6</accession>
<evidence type="ECO:0000313" key="2">
    <source>
        <dbReference type="Proteomes" id="UP000003688"/>
    </source>
</evidence>
<proteinExistence type="predicted"/>
<comment type="caution">
    <text evidence="1">The sequence shown here is derived from an EMBL/GenBank/DDBJ whole genome shotgun (WGS) entry which is preliminary data.</text>
</comment>
<sequence>MIENHAPAIIYWAGNIASRLRLAAYLFPFHKFPEILFPKILINGVNG</sequence>
<organism evidence="1 2">
    <name type="scientific">Pedosphaera parvula (strain Ellin514)</name>
    <dbReference type="NCBI Taxonomy" id="320771"/>
    <lineage>
        <taxon>Bacteria</taxon>
        <taxon>Pseudomonadati</taxon>
        <taxon>Verrucomicrobiota</taxon>
        <taxon>Pedosphaerae</taxon>
        <taxon>Pedosphaerales</taxon>
        <taxon>Pedosphaeraceae</taxon>
        <taxon>Pedosphaera</taxon>
    </lineage>
</organism>
<dbReference type="Proteomes" id="UP000003688">
    <property type="component" value="Unassembled WGS sequence"/>
</dbReference>
<protein>
    <submittedName>
        <fullName evidence="1">Uncharacterized protein</fullName>
    </submittedName>
</protein>
<dbReference type="AlphaFoldDB" id="B9XBE6"/>
<gene>
    <name evidence="1" type="ORF">Cflav_PD5466</name>
</gene>
<reference evidence="1 2" key="1">
    <citation type="journal article" date="2011" name="J. Bacteriol.">
        <title>Genome sequence of 'Pedosphaera parvula' Ellin514, an aerobic Verrucomicrobial isolate from pasture soil.</title>
        <authorList>
            <person name="Kant R."/>
            <person name="van Passel M.W."/>
            <person name="Sangwan P."/>
            <person name="Palva A."/>
            <person name="Lucas S."/>
            <person name="Copeland A."/>
            <person name="Lapidus A."/>
            <person name="Glavina Del Rio T."/>
            <person name="Dalin E."/>
            <person name="Tice H."/>
            <person name="Bruce D."/>
            <person name="Goodwin L."/>
            <person name="Pitluck S."/>
            <person name="Chertkov O."/>
            <person name="Larimer F.W."/>
            <person name="Land M.L."/>
            <person name="Hauser L."/>
            <person name="Brettin T.S."/>
            <person name="Detter J.C."/>
            <person name="Han S."/>
            <person name="de Vos W.M."/>
            <person name="Janssen P.H."/>
            <person name="Smidt H."/>
        </authorList>
    </citation>
    <scope>NUCLEOTIDE SEQUENCE [LARGE SCALE GENOMIC DNA]</scope>
    <source>
        <strain evidence="1 2">Ellin514</strain>
    </source>
</reference>
<name>B9XBE6_PEDPL</name>
<dbReference type="EMBL" id="ABOX02000003">
    <property type="protein sequence ID" value="EEF62831.1"/>
    <property type="molecule type" value="Genomic_DNA"/>
</dbReference>
<keyword evidence="2" id="KW-1185">Reference proteome</keyword>
<evidence type="ECO:0000313" key="1">
    <source>
        <dbReference type="EMBL" id="EEF62831.1"/>
    </source>
</evidence>